<evidence type="ECO:0000313" key="2">
    <source>
        <dbReference type="Proteomes" id="UP000177010"/>
    </source>
</evidence>
<evidence type="ECO:0008006" key="3">
    <source>
        <dbReference type="Google" id="ProtNLM"/>
    </source>
</evidence>
<dbReference type="EMBL" id="MIQE01000009">
    <property type="protein sequence ID" value="OFA12125.1"/>
    <property type="molecule type" value="Genomic_DNA"/>
</dbReference>
<gene>
    <name evidence="1" type="ORF">LASUN_06770</name>
</gene>
<dbReference type="Proteomes" id="UP000177010">
    <property type="component" value="Unassembled WGS sequence"/>
</dbReference>
<dbReference type="RefSeq" id="WP_070367345.1">
    <property type="nucleotide sequence ID" value="NZ_JAZHVW010000012.1"/>
</dbReference>
<reference evidence="1 2" key="1">
    <citation type="submission" date="2016-09" db="EMBL/GenBank/DDBJ databases">
        <title>Genome Sequence of Lactobacillus sunkii Strain CG01.</title>
        <authorList>
            <person name="Poehlein A."/>
            <person name="Gabris C."/>
            <person name="Bengelsdorf F.R."/>
            <person name="Duerre P."/>
            <person name="Daniel R."/>
        </authorList>
    </citation>
    <scope>NUCLEOTIDE SEQUENCE [LARGE SCALE GENOMIC DNA]</scope>
    <source>
        <strain evidence="1 2">CG_D</strain>
    </source>
</reference>
<name>A0A1E7XG81_9LACO</name>
<proteinExistence type="predicted"/>
<dbReference type="AlphaFoldDB" id="A0A1E7XG81"/>
<accession>A0A1E7XG81</accession>
<evidence type="ECO:0000313" key="1">
    <source>
        <dbReference type="EMBL" id="OFA12125.1"/>
    </source>
</evidence>
<comment type="caution">
    <text evidence="1">The sequence shown here is derived from an EMBL/GenBank/DDBJ whole genome shotgun (WGS) entry which is preliminary data.</text>
</comment>
<sequence>MACGLYFETLSISTLLTDHDDFDNESQTTDNYDKKVVEEVHMKKLFVLIALSFAFTVGGVNSQQANAASQPKSAFKNVKYISGYSYNKYSDIAVHAKNPKANAYIWNDTHTKKLYNLKNYPTYTWFKTATGSYRGNANWVQVTNFPTMNPKEGWVWKGYLKDGFNTKGYQILQKRYGQPKYAGGQYHVASGQKNVYLWDWSHTKVRANLKHYTNQTFSQRHSILVSHNGNQQWYYYTDVDTKKGTISGYVKASQMNKGRSKNYHGNVVVYPYDFDNTSDYLSYIKDNNHQKLAREIIKLFPNTPVDYQLSYYAAENYGIERDPGWDGDGFDPDPVKGYTDIVSFKPIANYLMNHRNESNAKKLAGVKKLLAKAGYPAAKRNNLSGYHLGIYIVNNVKTSQSVTDHSKLNWYGLIIGKPAS</sequence>
<organism evidence="1 2">
    <name type="scientific">Lentilactobacillus sunkii</name>
    <dbReference type="NCBI Taxonomy" id="481719"/>
    <lineage>
        <taxon>Bacteria</taxon>
        <taxon>Bacillati</taxon>
        <taxon>Bacillota</taxon>
        <taxon>Bacilli</taxon>
        <taxon>Lactobacillales</taxon>
        <taxon>Lactobacillaceae</taxon>
        <taxon>Lentilactobacillus</taxon>
    </lineage>
</organism>
<protein>
    <recommendedName>
        <fullName evidence="3">D-alanyl-D-alanine carboxypeptidase</fullName>
    </recommendedName>
</protein>